<dbReference type="InterPro" id="IPR036291">
    <property type="entry name" value="NAD(P)-bd_dom_sf"/>
</dbReference>
<dbReference type="GO" id="GO:0006633">
    <property type="term" value="P:fatty acid biosynthetic process"/>
    <property type="evidence" value="ECO:0007669"/>
    <property type="project" value="UniProtKB-KW"/>
</dbReference>
<reference evidence="12" key="1">
    <citation type="submission" date="2017-04" db="EMBL/GenBank/DDBJ databases">
        <authorList>
            <person name="Varghese N."/>
            <person name="Submissions S."/>
        </authorList>
    </citation>
    <scope>NUCLEOTIDE SEQUENCE [LARGE SCALE GENOMIC DNA]</scope>
    <source>
        <strain evidence="12">DSM 4125</strain>
    </source>
</reference>
<evidence type="ECO:0000313" key="11">
    <source>
        <dbReference type="EMBL" id="SMG15426.1"/>
    </source>
</evidence>
<sequence>MSNNLLAGKKGIITGALDENSIAWKVALKAKEQGAKFVLTNAPVALRMGGIQELAKECNTEVIPADATSVDDITKLYTESKEILGGNFDFLLHSIGMSPNVRKGKAYNDLNYDWLQKTYDISAVSFHKMMQTADKMDIMNEYGSILGLSYIAAQRTYPFYNDMADAKALLESIARSYGYHFGKRKNVRVNTISQSPTPTTAGSGISGFESFYNFAEKMSPLGNATAEECADYIIMMFSDFTKKVTMQNLFHDGGYSFTGISEELIEEMK</sequence>
<evidence type="ECO:0000256" key="8">
    <source>
        <dbReference type="PIRNR" id="PIRNR000094"/>
    </source>
</evidence>
<dbReference type="OrthoDB" id="9803628at2"/>
<keyword evidence="12" id="KW-1185">Reference proteome</keyword>
<dbReference type="PANTHER" id="PTHR43159:SF2">
    <property type="entry name" value="ENOYL-[ACYL-CARRIER-PROTEIN] REDUCTASE [NADH], CHLOROPLASTIC"/>
    <property type="match status" value="1"/>
</dbReference>
<protein>
    <recommendedName>
        <fullName evidence="8">Enoyl-[acyl-carrier-protein] reductase [NADH]</fullName>
        <ecNumber evidence="8">1.3.1.9</ecNumber>
    </recommendedName>
</protein>
<organism evidence="11 12">
    <name type="scientific">Marivirga sericea</name>
    <dbReference type="NCBI Taxonomy" id="1028"/>
    <lineage>
        <taxon>Bacteria</taxon>
        <taxon>Pseudomonadati</taxon>
        <taxon>Bacteroidota</taxon>
        <taxon>Cytophagia</taxon>
        <taxon>Cytophagales</taxon>
        <taxon>Marivirgaceae</taxon>
        <taxon>Marivirga</taxon>
    </lineage>
</organism>
<keyword evidence="3 8" id="KW-0444">Lipid biosynthesis</keyword>
<dbReference type="AlphaFoldDB" id="A0A1X7IKR4"/>
<keyword evidence="4" id="KW-0276">Fatty acid metabolism</keyword>
<evidence type="ECO:0000256" key="9">
    <source>
        <dbReference type="PIRSR" id="PIRSR000094-1"/>
    </source>
</evidence>
<feature type="active site" description="Proton acceptor" evidence="9">
    <location>
        <position position="160"/>
    </location>
</feature>
<dbReference type="STRING" id="1028.SAMN05661096_00765"/>
<dbReference type="Proteomes" id="UP000193804">
    <property type="component" value="Unassembled WGS sequence"/>
</dbReference>
<dbReference type="EC" id="1.3.1.9" evidence="8"/>
<accession>A0A1X7IKR4</accession>
<proteinExistence type="inferred from homology"/>
<evidence type="ECO:0000256" key="6">
    <source>
        <dbReference type="ARBA" id="ARBA00023098"/>
    </source>
</evidence>
<dbReference type="Pfam" id="PF13561">
    <property type="entry name" value="adh_short_C2"/>
    <property type="match status" value="1"/>
</dbReference>
<dbReference type="PIRSF" id="PIRSF000094">
    <property type="entry name" value="Enoyl-ACP_rdct"/>
    <property type="match status" value="1"/>
</dbReference>
<feature type="binding site" evidence="10">
    <location>
        <position position="15"/>
    </location>
    <ligand>
        <name>NAD(+)</name>
        <dbReference type="ChEBI" id="CHEBI:57540"/>
    </ligand>
</feature>
<evidence type="ECO:0000256" key="4">
    <source>
        <dbReference type="ARBA" id="ARBA00022832"/>
    </source>
</evidence>
<comment type="catalytic activity">
    <reaction evidence="8">
        <text>a 2,3-saturated acyl-[ACP] + NAD(+) = a (2E)-enoyl-[ACP] + NADH + H(+)</text>
        <dbReference type="Rhea" id="RHEA:10240"/>
        <dbReference type="Rhea" id="RHEA-COMP:9925"/>
        <dbReference type="Rhea" id="RHEA-COMP:9926"/>
        <dbReference type="ChEBI" id="CHEBI:15378"/>
        <dbReference type="ChEBI" id="CHEBI:57540"/>
        <dbReference type="ChEBI" id="CHEBI:57945"/>
        <dbReference type="ChEBI" id="CHEBI:78784"/>
        <dbReference type="ChEBI" id="CHEBI:78785"/>
        <dbReference type="EC" id="1.3.1.9"/>
    </reaction>
</comment>
<comment type="pathway">
    <text evidence="1">Lipid metabolism; fatty acid biosynthesis.</text>
</comment>
<evidence type="ECO:0000313" key="12">
    <source>
        <dbReference type="Proteomes" id="UP000193804"/>
    </source>
</evidence>
<dbReference type="EMBL" id="FXAW01000001">
    <property type="protein sequence ID" value="SMG15426.1"/>
    <property type="molecule type" value="Genomic_DNA"/>
</dbReference>
<dbReference type="InterPro" id="IPR014358">
    <property type="entry name" value="Enoyl-ACP_Rdtase_NADH"/>
</dbReference>
<dbReference type="PANTHER" id="PTHR43159">
    <property type="entry name" value="ENOYL-[ACYL-CARRIER-PROTEIN] REDUCTASE"/>
    <property type="match status" value="1"/>
</dbReference>
<evidence type="ECO:0000256" key="3">
    <source>
        <dbReference type="ARBA" id="ARBA00022516"/>
    </source>
</evidence>
<evidence type="ECO:0000256" key="7">
    <source>
        <dbReference type="ARBA" id="ARBA00023160"/>
    </source>
</evidence>
<evidence type="ECO:0000256" key="5">
    <source>
        <dbReference type="ARBA" id="ARBA00023002"/>
    </source>
</evidence>
<evidence type="ECO:0000256" key="1">
    <source>
        <dbReference type="ARBA" id="ARBA00005194"/>
    </source>
</evidence>
<keyword evidence="7 8" id="KW-0275">Fatty acid biosynthesis</keyword>
<feature type="active site" description="Proton acceptor" evidence="9">
    <location>
        <position position="150"/>
    </location>
</feature>
<dbReference type="RefSeq" id="WP_085515744.1">
    <property type="nucleotide sequence ID" value="NZ_FXAW01000001.1"/>
</dbReference>
<evidence type="ECO:0000256" key="10">
    <source>
        <dbReference type="PIRSR" id="PIRSR000094-3"/>
    </source>
</evidence>
<name>A0A1X7IKR4_9BACT</name>
<keyword evidence="8 10" id="KW-0520">NAD</keyword>
<keyword evidence="5 8" id="KW-0560">Oxidoreductase</keyword>
<feature type="binding site" evidence="10">
    <location>
        <begin position="21"/>
        <end position="22"/>
    </location>
    <ligand>
        <name>NAD(+)</name>
        <dbReference type="ChEBI" id="CHEBI:57540"/>
    </ligand>
</feature>
<feature type="binding site" evidence="10">
    <location>
        <position position="167"/>
    </location>
    <ligand>
        <name>NAD(+)</name>
        <dbReference type="ChEBI" id="CHEBI:57540"/>
    </ligand>
</feature>
<dbReference type="Gene3D" id="3.40.50.720">
    <property type="entry name" value="NAD(P)-binding Rossmann-like Domain"/>
    <property type="match status" value="1"/>
</dbReference>
<keyword evidence="6" id="KW-0443">Lipid metabolism</keyword>
<dbReference type="GO" id="GO:0004318">
    <property type="term" value="F:enoyl-[acyl-carrier-protein] reductase (NADH) activity"/>
    <property type="evidence" value="ECO:0007669"/>
    <property type="project" value="UniProtKB-EC"/>
</dbReference>
<dbReference type="SUPFAM" id="SSF51735">
    <property type="entry name" value="NAD(P)-binding Rossmann-fold domains"/>
    <property type="match status" value="1"/>
</dbReference>
<feature type="binding site" evidence="10">
    <location>
        <position position="95"/>
    </location>
    <ligand>
        <name>NAD(+)</name>
        <dbReference type="ChEBI" id="CHEBI:57540"/>
    </ligand>
</feature>
<comment type="similarity">
    <text evidence="2 8">Belongs to the short-chain dehydrogenases/reductases (SDR) family. FabI subfamily.</text>
</comment>
<evidence type="ECO:0000256" key="2">
    <source>
        <dbReference type="ARBA" id="ARBA00009233"/>
    </source>
</evidence>
<dbReference type="InterPro" id="IPR002347">
    <property type="entry name" value="SDR_fam"/>
</dbReference>
<gene>
    <name evidence="11" type="ORF">SAMN05661096_00765</name>
</gene>